<gene>
    <name evidence="1" type="ORF">EGT74_27130</name>
</gene>
<organism evidence="1 2">
    <name type="scientific">Chitinophaga lutea</name>
    <dbReference type="NCBI Taxonomy" id="2488634"/>
    <lineage>
        <taxon>Bacteria</taxon>
        <taxon>Pseudomonadati</taxon>
        <taxon>Bacteroidota</taxon>
        <taxon>Chitinophagia</taxon>
        <taxon>Chitinophagales</taxon>
        <taxon>Chitinophagaceae</taxon>
        <taxon>Chitinophaga</taxon>
    </lineage>
</organism>
<dbReference type="EMBL" id="RPDH01000003">
    <property type="protein sequence ID" value="RPE06025.1"/>
    <property type="molecule type" value="Genomic_DNA"/>
</dbReference>
<accession>A0A3N4PD67</accession>
<name>A0A3N4PD67_9BACT</name>
<sequence length="123" mass="14553">MILRKEIVEHVSKELSLPFTGTEQDWDIEMADQRRVDEFVAYYKENDLSKEVKYAIMSLILASYDDFLNEKDLDKDNKWNEIKVILKSEKEIFTNLINYWSVGTETANVFRITPLIREVKAID</sequence>
<protein>
    <submittedName>
        <fullName evidence="1">Uncharacterized protein</fullName>
    </submittedName>
</protein>
<dbReference type="Proteomes" id="UP000278351">
    <property type="component" value="Unassembled WGS sequence"/>
</dbReference>
<keyword evidence="2" id="KW-1185">Reference proteome</keyword>
<evidence type="ECO:0000313" key="2">
    <source>
        <dbReference type="Proteomes" id="UP000278351"/>
    </source>
</evidence>
<reference evidence="1 2" key="1">
    <citation type="submission" date="2018-11" db="EMBL/GenBank/DDBJ databases">
        <title>Chitinophaga lutea sp.nov., isolate from arsenic contaminated soil.</title>
        <authorList>
            <person name="Zong Y."/>
        </authorList>
    </citation>
    <scope>NUCLEOTIDE SEQUENCE [LARGE SCALE GENOMIC DNA]</scope>
    <source>
        <strain evidence="1 2">ZY74</strain>
    </source>
</reference>
<proteinExistence type="predicted"/>
<dbReference type="OrthoDB" id="1450612at2"/>
<comment type="caution">
    <text evidence="1">The sequence shown here is derived from an EMBL/GenBank/DDBJ whole genome shotgun (WGS) entry which is preliminary data.</text>
</comment>
<evidence type="ECO:0000313" key="1">
    <source>
        <dbReference type="EMBL" id="RPE06025.1"/>
    </source>
</evidence>
<dbReference type="RefSeq" id="WP_123849676.1">
    <property type="nucleotide sequence ID" value="NZ_RPDH01000003.1"/>
</dbReference>
<dbReference type="AlphaFoldDB" id="A0A3N4PD67"/>